<sequence>MISLRDVLQRRADHRNEHHQRSGEDRYVDYESVSNVVPMMRRSMTDVLPRVMPSRDGCLGDWSAVLERSSLQRWTRRRVIEIGISTPGSMLITLEHPQSAVRQNVRVTTNTRTHLHTHTRMPTE</sequence>
<reference evidence="1" key="1">
    <citation type="submission" date="2021-05" db="EMBL/GenBank/DDBJ databases">
        <authorList>
            <person name="Alioto T."/>
            <person name="Alioto T."/>
            <person name="Gomez Garrido J."/>
        </authorList>
    </citation>
    <scope>NUCLEOTIDE SEQUENCE</scope>
</reference>
<dbReference type="AlphaFoldDB" id="A0A8D8JUQ3"/>
<proteinExistence type="predicted"/>
<organism evidence="1">
    <name type="scientific">Culex pipiens</name>
    <name type="common">House mosquito</name>
    <dbReference type="NCBI Taxonomy" id="7175"/>
    <lineage>
        <taxon>Eukaryota</taxon>
        <taxon>Metazoa</taxon>
        <taxon>Ecdysozoa</taxon>
        <taxon>Arthropoda</taxon>
        <taxon>Hexapoda</taxon>
        <taxon>Insecta</taxon>
        <taxon>Pterygota</taxon>
        <taxon>Neoptera</taxon>
        <taxon>Endopterygota</taxon>
        <taxon>Diptera</taxon>
        <taxon>Nematocera</taxon>
        <taxon>Culicoidea</taxon>
        <taxon>Culicidae</taxon>
        <taxon>Culicinae</taxon>
        <taxon>Culicini</taxon>
        <taxon>Culex</taxon>
        <taxon>Culex</taxon>
    </lineage>
</organism>
<protein>
    <submittedName>
        <fullName evidence="1">(northern house mosquito) hypothetical protein</fullName>
    </submittedName>
</protein>
<name>A0A8D8JUQ3_CULPI</name>
<evidence type="ECO:0000313" key="1">
    <source>
        <dbReference type="EMBL" id="CAG6580244.1"/>
    </source>
</evidence>
<dbReference type="EMBL" id="HBUE01198036">
    <property type="protein sequence ID" value="CAG6528499.1"/>
    <property type="molecule type" value="Transcribed_RNA"/>
</dbReference>
<accession>A0A8D8JUQ3</accession>
<dbReference type="EMBL" id="HBUE01304108">
    <property type="protein sequence ID" value="CAG6580244.1"/>
    <property type="molecule type" value="Transcribed_RNA"/>
</dbReference>